<dbReference type="FunFam" id="3.40.50.150:FF:000164">
    <property type="entry name" value="Methyltransferase NSUN5, putative"/>
    <property type="match status" value="1"/>
</dbReference>
<name>A0A1D1YMA3_9ARAE</name>
<dbReference type="GO" id="GO:0008173">
    <property type="term" value="F:RNA methyltransferase activity"/>
    <property type="evidence" value="ECO:0007669"/>
    <property type="project" value="InterPro"/>
</dbReference>
<dbReference type="SUPFAM" id="SSF53335">
    <property type="entry name" value="S-adenosyl-L-methionine-dependent methyltransferases"/>
    <property type="match status" value="1"/>
</dbReference>
<feature type="binding site" evidence="6">
    <location>
        <position position="313"/>
    </location>
    <ligand>
        <name>S-adenosyl-L-methionine</name>
        <dbReference type="ChEBI" id="CHEBI:59789"/>
    </ligand>
</feature>
<feature type="binding site" evidence="6">
    <location>
        <begin position="289"/>
        <end position="295"/>
    </location>
    <ligand>
        <name>S-adenosyl-L-methionine</name>
        <dbReference type="ChEBI" id="CHEBI:59789"/>
    </ligand>
</feature>
<sequence>NGWTVGNPPACPRDLSPRGAASSPSSEVTMERGSGVGGGSTSRKAAERSSYFARREAARVLRCVLQGDARRRAVGSIKTLVYGPSVRNKKATFALVCQTLKYLPILKEVLAATDVLKGKWKRQEEMIYVTAYDILFGQATVMVGAAEKFLLFRKNALQHALAQLYKKRKVKHAEDLLQTNQLSRLSKPRYVRVNSLKLDVDSAIMELKKEYKVKRDDIVSDLLVLPPGTDLHNHPLVRSGSIFLQGKASCMAAEALMPKPGWMMVAAWSIILLMFTNESDEKCSVLDACSAPGNKTVQLSALMRGEGKIIACELHEERVRHLECTVKRSGASNITILHGDFLEINPMDPAFCEIHAILLDPSCSGSGTSAERLDYLLPSSIRDCAADTDNSERVKKLASFQRKALAHALSFPAVERVVYSTCSIFQTENEDVVNSILPLAYSLGFRLATPFPNWPRRGLPVFQGSERLIRTDVAEDKEGFFIALFVRETDIYSRTQFISCEGSRALDAVEHSLQTGLAVDHEKPMKPNARRLGQRKGIPYPSPKMHLLSLHMRMVRKRLVKRPTAHNISKNNNFVF</sequence>
<keyword evidence="2 6" id="KW-0808">Transferase</keyword>
<feature type="region of interest" description="Disordered" evidence="7">
    <location>
        <begin position="1"/>
        <end position="43"/>
    </location>
</feature>
<dbReference type="PANTHER" id="PTHR22807:SF4">
    <property type="entry name" value="28S RRNA (CYTOSINE-C(5))-METHYLTRANSFERASE"/>
    <property type="match status" value="1"/>
</dbReference>
<keyword evidence="4 6" id="KW-0694">RNA-binding</keyword>
<dbReference type="GO" id="GO:0070475">
    <property type="term" value="P:rRNA base methylation"/>
    <property type="evidence" value="ECO:0007669"/>
    <property type="project" value="TreeGrafter"/>
</dbReference>
<dbReference type="PROSITE" id="PS51686">
    <property type="entry name" value="SAM_MT_RSMB_NOP"/>
    <property type="match status" value="1"/>
</dbReference>
<dbReference type="Pfam" id="PF01189">
    <property type="entry name" value="Methyltr_RsmB-F"/>
    <property type="match status" value="1"/>
</dbReference>
<keyword evidence="1 6" id="KW-0489">Methyltransferase</keyword>
<evidence type="ECO:0000313" key="9">
    <source>
        <dbReference type="EMBL" id="JAT55758.1"/>
    </source>
</evidence>
<dbReference type="PRINTS" id="PR02008">
    <property type="entry name" value="RCMTFAMILY"/>
</dbReference>
<dbReference type="CDD" id="cd02440">
    <property type="entry name" value="AdoMet_MTases"/>
    <property type="match status" value="1"/>
</dbReference>
<comment type="catalytic activity">
    <reaction evidence="5">
        <text>a cytidine in 25S rRNA + S-adenosyl-L-methionine = a 5-methylcytidine in 25S rRNA + S-adenosyl-L-homocysteine + H(+)</text>
        <dbReference type="Rhea" id="RHEA:47780"/>
        <dbReference type="Rhea" id="RHEA-COMP:11911"/>
        <dbReference type="Rhea" id="RHEA-COMP:11912"/>
        <dbReference type="ChEBI" id="CHEBI:15378"/>
        <dbReference type="ChEBI" id="CHEBI:57856"/>
        <dbReference type="ChEBI" id="CHEBI:59789"/>
        <dbReference type="ChEBI" id="CHEBI:74483"/>
        <dbReference type="ChEBI" id="CHEBI:82748"/>
    </reaction>
</comment>
<evidence type="ECO:0000256" key="6">
    <source>
        <dbReference type="PROSITE-ProRule" id="PRU01023"/>
    </source>
</evidence>
<feature type="non-terminal residue" evidence="9">
    <location>
        <position position="1"/>
    </location>
</feature>
<dbReference type="InterPro" id="IPR001678">
    <property type="entry name" value="MeTrfase_RsmB-F_NOP2_dom"/>
</dbReference>
<accession>A0A1D1YMA3</accession>
<dbReference type="InterPro" id="IPR048889">
    <property type="entry name" value="NSUN5_RCM1_N"/>
</dbReference>
<reference evidence="9" key="1">
    <citation type="submission" date="2015-07" db="EMBL/GenBank/DDBJ databases">
        <title>Transcriptome Assembly of Anthurium amnicola.</title>
        <authorList>
            <person name="Suzuki J."/>
        </authorList>
    </citation>
    <scope>NUCLEOTIDE SEQUENCE</scope>
</reference>
<dbReference type="Gene3D" id="3.40.50.150">
    <property type="entry name" value="Vaccinia Virus protein VP39"/>
    <property type="match status" value="1"/>
</dbReference>
<evidence type="ECO:0000256" key="1">
    <source>
        <dbReference type="ARBA" id="ARBA00022603"/>
    </source>
</evidence>
<feature type="active site" description="Nucleophile" evidence="6">
    <location>
        <position position="422"/>
    </location>
</feature>
<comment type="similarity">
    <text evidence="6">Belongs to the class I-like SAM-binding methyltransferase superfamily. RsmB/NOP family.</text>
</comment>
<protein>
    <submittedName>
        <fullName evidence="9">Putative methyltransferase NSUN5</fullName>
    </submittedName>
</protein>
<dbReference type="InterPro" id="IPR049560">
    <property type="entry name" value="MeTrfase_RsmB-F_NOP2_cat"/>
</dbReference>
<evidence type="ECO:0000256" key="7">
    <source>
        <dbReference type="SAM" id="MobiDB-lite"/>
    </source>
</evidence>
<keyword evidence="3 6" id="KW-0949">S-adenosyl-L-methionine</keyword>
<dbReference type="Gene3D" id="3.30.70.1170">
    <property type="entry name" value="Sun protein, domain 3"/>
    <property type="match status" value="1"/>
</dbReference>
<evidence type="ECO:0000256" key="4">
    <source>
        <dbReference type="ARBA" id="ARBA00022884"/>
    </source>
</evidence>
<proteinExistence type="inferred from homology"/>
<dbReference type="Pfam" id="PF21153">
    <property type="entry name" value="NSUN5_N"/>
    <property type="match status" value="1"/>
</dbReference>
<dbReference type="InterPro" id="IPR049561">
    <property type="entry name" value="NSUN5_7_fdxn-like"/>
</dbReference>
<feature type="binding site" evidence="6">
    <location>
        <position position="360"/>
    </location>
    <ligand>
        <name>S-adenosyl-L-methionine</name>
        <dbReference type="ChEBI" id="CHEBI:59789"/>
    </ligand>
</feature>
<dbReference type="EMBL" id="GDJX01012178">
    <property type="protein sequence ID" value="JAT55758.1"/>
    <property type="molecule type" value="Transcribed_RNA"/>
</dbReference>
<dbReference type="GO" id="GO:0005730">
    <property type="term" value="C:nucleolus"/>
    <property type="evidence" value="ECO:0007669"/>
    <property type="project" value="TreeGrafter"/>
</dbReference>
<dbReference type="InterPro" id="IPR029063">
    <property type="entry name" value="SAM-dependent_MTases_sf"/>
</dbReference>
<dbReference type="AlphaFoldDB" id="A0A1D1YMA3"/>
<dbReference type="Pfam" id="PF21148">
    <property type="entry name" value="NSUN5_fdxn-like"/>
    <property type="match status" value="1"/>
</dbReference>
<evidence type="ECO:0000259" key="8">
    <source>
        <dbReference type="PROSITE" id="PS51686"/>
    </source>
</evidence>
<dbReference type="GO" id="GO:0003723">
    <property type="term" value="F:RNA binding"/>
    <property type="evidence" value="ECO:0007669"/>
    <property type="project" value="UniProtKB-UniRule"/>
</dbReference>
<evidence type="ECO:0000256" key="5">
    <source>
        <dbReference type="ARBA" id="ARBA00053002"/>
    </source>
</evidence>
<dbReference type="InterPro" id="IPR023267">
    <property type="entry name" value="RCMT"/>
</dbReference>
<evidence type="ECO:0000256" key="2">
    <source>
        <dbReference type="ARBA" id="ARBA00022679"/>
    </source>
</evidence>
<organism evidence="9">
    <name type="scientific">Anthurium amnicola</name>
    <dbReference type="NCBI Taxonomy" id="1678845"/>
    <lineage>
        <taxon>Eukaryota</taxon>
        <taxon>Viridiplantae</taxon>
        <taxon>Streptophyta</taxon>
        <taxon>Embryophyta</taxon>
        <taxon>Tracheophyta</taxon>
        <taxon>Spermatophyta</taxon>
        <taxon>Magnoliopsida</taxon>
        <taxon>Liliopsida</taxon>
        <taxon>Araceae</taxon>
        <taxon>Pothoideae</taxon>
        <taxon>Potheae</taxon>
        <taxon>Anthurium</taxon>
    </lineage>
</organism>
<feature type="domain" description="SAM-dependent MTase RsmB/NOP-type" evidence="8">
    <location>
        <begin position="179"/>
        <end position="488"/>
    </location>
</feature>
<evidence type="ECO:0000256" key="3">
    <source>
        <dbReference type="ARBA" id="ARBA00022691"/>
    </source>
</evidence>
<dbReference type="PANTHER" id="PTHR22807">
    <property type="entry name" value="NOP2 YEAST -RELATED NOL1/NOP2/FMU SUN DOMAIN-CONTAINING"/>
    <property type="match status" value="1"/>
</dbReference>
<gene>
    <name evidence="9" type="primary">NSUN5_8</name>
    <name evidence="9" type="ORF">g.122956</name>
</gene>
<feature type="binding site" evidence="6">
    <location>
        <position position="340"/>
    </location>
    <ligand>
        <name>S-adenosyl-L-methionine</name>
        <dbReference type="ChEBI" id="CHEBI:59789"/>
    </ligand>
</feature>